<dbReference type="SUPFAM" id="SSF55681">
    <property type="entry name" value="Class II aaRS and biotin synthetases"/>
    <property type="match status" value="1"/>
</dbReference>
<dbReference type="PANTHER" id="PTHR22594">
    <property type="entry name" value="ASPARTYL/LYSYL-TRNA SYNTHETASE"/>
    <property type="match status" value="1"/>
</dbReference>
<accession>A0A2U1M348</accession>
<evidence type="ECO:0000259" key="6">
    <source>
        <dbReference type="Pfam" id="PF00152"/>
    </source>
</evidence>
<keyword evidence="3" id="KW-0067">ATP-binding</keyword>
<reference evidence="7 8" key="1">
    <citation type="journal article" date="2018" name="Mol. Plant">
        <title>The genome of Artemisia annua provides insight into the evolution of Asteraceae family and artemisinin biosynthesis.</title>
        <authorList>
            <person name="Shen Q."/>
            <person name="Zhang L."/>
            <person name="Liao Z."/>
            <person name="Wang S."/>
            <person name="Yan T."/>
            <person name="Shi P."/>
            <person name="Liu M."/>
            <person name="Fu X."/>
            <person name="Pan Q."/>
            <person name="Wang Y."/>
            <person name="Lv Z."/>
            <person name="Lu X."/>
            <person name="Zhang F."/>
            <person name="Jiang W."/>
            <person name="Ma Y."/>
            <person name="Chen M."/>
            <person name="Hao X."/>
            <person name="Li L."/>
            <person name="Tang Y."/>
            <person name="Lv G."/>
            <person name="Zhou Y."/>
            <person name="Sun X."/>
            <person name="Brodelius P.E."/>
            <person name="Rose J.K.C."/>
            <person name="Tang K."/>
        </authorList>
    </citation>
    <scope>NUCLEOTIDE SEQUENCE [LARGE SCALE GENOMIC DNA]</scope>
    <source>
        <strain evidence="8">cv. Huhao1</strain>
        <tissue evidence="7">Leaf</tissue>
    </source>
</reference>
<evidence type="ECO:0000256" key="3">
    <source>
        <dbReference type="ARBA" id="ARBA00022840"/>
    </source>
</evidence>
<dbReference type="GO" id="GO:0004816">
    <property type="term" value="F:asparagine-tRNA ligase activity"/>
    <property type="evidence" value="ECO:0007669"/>
    <property type="project" value="TreeGrafter"/>
</dbReference>
<dbReference type="AlphaFoldDB" id="A0A2U1M348"/>
<dbReference type="GO" id="GO:0006421">
    <property type="term" value="P:asparaginyl-tRNA aminoacylation"/>
    <property type="evidence" value="ECO:0007669"/>
    <property type="project" value="TreeGrafter"/>
</dbReference>
<evidence type="ECO:0000256" key="4">
    <source>
        <dbReference type="ARBA" id="ARBA00022917"/>
    </source>
</evidence>
<dbReference type="PANTHER" id="PTHR22594:SF54">
    <property type="entry name" value="ASPARAGINE--TRNA LIGASE, CYTOPLASMIC 1-RELATED"/>
    <property type="match status" value="1"/>
</dbReference>
<evidence type="ECO:0000256" key="1">
    <source>
        <dbReference type="ARBA" id="ARBA00022598"/>
    </source>
</evidence>
<sequence length="149" mass="17584">MGRILIKFESPKIVYNYPKGVKAFYMKVNPDKKTVNAMDILMPKVGELIGGSHREKKYVLKERYEKQSPPIFIIVSLVTQFCHMRDESSGRSRMLEMGLPLEPYEWYLDLRRFGTEKVHRNDIRSYHSFCFSDSKLVCFIAEAIWIHIM</sequence>
<protein>
    <submittedName>
        <fullName evidence="7">Asparagine--tRNA ligase</fullName>
    </submittedName>
</protein>
<comment type="caution">
    <text evidence="7">The sequence shown here is derived from an EMBL/GenBank/DDBJ whole genome shotgun (WGS) entry which is preliminary data.</text>
</comment>
<dbReference type="OrthoDB" id="1930210at2759"/>
<dbReference type="Proteomes" id="UP000245207">
    <property type="component" value="Unassembled WGS sequence"/>
</dbReference>
<name>A0A2U1M348_ARTAN</name>
<dbReference type="EMBL" id="PKPP01006686">
    <property type="protein sequence ID" value="PWA55686.1"/>
    <property type="molecule type" value="Genomic_DNA"/>
</dbReference>
<evidence type="ECO:0000256" key="5">
    <source>
        <dbReference type="ARBA" id="ARBA00023146"/>
    </source>
</evidence>
<dbReference type="STRING" id="35608.A0A2U1M348"/>
<evidence type="ECO:0000313" key="7">
    <source>
        <dbReference type="EMBL" id="PWA55686.1"/>
    </source>
</evidence>
<gene>
    <name evidence="7" type="ORF">CTI12_AA425490</name>
</gene>
<keyword evidence="2" id="KW-0547">Nucleotide-binding</keyword>
<keyword evidence="1 7" id="KW-0436">Ligase</keyword>
<evidence type="ECO:0000313" key="8">
    <source>
        <dbReference type="Proteomes" id="UP000245207"/>
    </source>
</evidence>
<feature type="domain" description="Aminoacyl-tRNA synthetase class II (D/K/N)" evidence="6">
    <location>
        <begin position="10"/>
        <end position="63"/>
    </location>
</feature>
<proteinExistence type="predicted"/>
<dbReference type="InterPro" id="IPR045864">
    <property type="entry name" value="aa-tRNA-synth_II/BPL/LPL"/>
</dbReference>
<dbReference type="Pfam" id="PF00152">
    <property type="entry name" value="tRNA-synt_2"/>
    <property type="match status" value="1"/>
</dbReference>
<keyword evidence="8" id="KW-1185">Reference proteome</keyword>
<organism evidence="7 8">
    <name type="scientific">Artemisia annua</name>
    <name type="common">Sweet wormwood</name>
    <dbReference type="NCBI Taxonomy" id="35608"/>
    <lineage>
        <taxon>Eukaryota</taxon>
        <taxon>Viridiplantae</taxon>
        <taxon>Streptophyta</taxon>
        <taxon>Embryophyta</taxon>
        <taxon>Tracheophyta</taxon>
        <taxon>Spermatophyta</taxon>
        <taxon>Magnoliopsida</taxon>
        <taxon>eudicotyledons</taxon>
        <taxon>Gunneridae</taxon>
        <taxon>Pentapetalae</taxon>
        <taxon>asterids</taxon>
        <taxon>campanulids</taxon>
        <taxon>Asterales</taxon>
        <taxon>Asteraceae</taxon>
        <taxon>Asteroideae</taxon>
        <taxon>Anthemideae</taxon>
        <taxon>Artemisiinae</taxon>
        <taxon>Artemisia</taxon>
    </lineage>
</organism>
<dbReference type="InterPro" id="IPR004364">
    <property type="entry name" value="Aa-tRNA-synt_II"/>
</dbReference>
<keyword evidence="4" id="KW-0648">Protein biosynthesis</keyword>
<dbReference type="GO" id="GO:0005739">
    <property type="term" value="C:mitochondrion"/>
    <property type="evidence" value="ECO:0007669"/>
    <property type="project" value="TreeGrafter"/>
</dbReference>
<keyword evidence="5" id="KW-0030">Aminoacyl-tRNA synthetase</keyword>
<dbReference type="GO" id="GO:0005524">
    <property type="term" value="F:ATP binding"/>
    <property type="evidence" value="ECO:0007669"/>
    <property type="project" value="UniProtKB-KW"/>
</dbReference>
<evidence type="ECO:0000256" key="2">
    <source>
        <dbReference type="ARBA" id="ARBA00022741"/>
    </source>
</evidence>
<dbReference type="Gene3D" id="3.30.930.10">
    <property type="entry name" value="Bira Bifunctional Protein, Domain 2"/>
    <property type="match status" value="1"/>
</dbReference>